<keyword evidence="4 9" id="KW-0812">Transmembrane</keyword>
<evidence type="ECO:0000256" key="7">
    <source>
        <dbReference type="ARBA" id="ARBA00023004"/>
    </source>
</evidence>
<evidence type="ECO:0000313" key="11">
    <source>
        <dbReference type="Proteomes" id="UP001378592"/>
    </source>
</evidence>
<evidence type="ECO:0000256" key="9">
    <source>
        <dbReference type="SAM" id="Phobius"/>
    </source>
</evidence>
<gene>
    <name evidence="10" type="ORF">R5R35_006407</name>
</gene>
<keyword evidence="7" id="KW-0408">Iron</keyword>
<dbReference type="GO" id="GO:0016020">
    <property type="term" value="C:membrane"/>
    <property type="evidence" value="ECO:0007669"/>
    <property type="project" value="UniProtKB-SubCell"/>
</dbReference>
<name>A0AAN9ZEZ3_9ORTH</name>
<evidence type="ECO:0000256" key="1">
    <source>
        <dbReference type="ARBA" id="ARBA00004141"/>
    </source>
</evidence>
<evidence type="ECO:0000256" key="3">
    <source>
        <dbReference type="ARBA" id="ARBA00022617"/>
    </source>
</evidence>
<organism evidence="10 11">
    <name type="scientific">Gryllus longicercus</name>
    <dbReference type="NCBI Taxonomy" id="2509291"/>
    <lineage>
        <taxon>Eukaryota</taxon>
        <taxon>Metazoa</taxon>
        <taxon>Ecdysozoa</taxon>
        <taxon>Arthropoda</taxon>
        <taxon>Hexapoda</taxon>
        <taxon>Insecta</taxon>
        <taxon>Pterygota</taxon>
        <taxon>Neoptera</taxon>
        <taxon>Polyneoptera</taxon>
        <taxon>Orthoptera</taxon>
        <taxon>Ensifera</taxon>
        <taxon>Gryllidea</taxon>
        <taxon>Grylloidea</taxon>
        <taxon>Gryllidae</taxon>
        <taxon>Gryllinae</taxon>
        <taxon>Gryllus</taxon>
    </lineage>
</organism>
<dbReference type="AlphaFoldDB" id="A0AAN9ZEZ3"/>
<keyword evidence="6 9" id="KW-1133">Transmembrane helix</keyword>
<keyword evidence="11" id="KW-1185">Reference proteome</keyword>
<dbReference type="SUPFAM" id="SSF81343">
    <property type="entry name" value="Fumarate reductase respiratory complex transmembrane subunits"/>
    <property type="match status" value="1"/>
</dbReference>
<protein>
    <recommendedName>
        <fullName evidence="12">Succinate dehydrogenase cytochrome b560 subunit, mitochondrial</fullName>
    </recommendedName>
</protein>
<dbReference type="PANTHER" id="PTHR10978">
    <property type="entry name" value="SUCCINATE DEHYDROGENASE CYTOCHROME B560 SUBUNIT"/>
    <property type="match status" value="1"/>
</dbReference>
<accession>A0AAN9ZEZ3</accession>
<sequence length="173" mass="19169">MALFIGRFAANKHLVSCYFRGLYTSSLRTVSIKAAPAPPPSTETFDEKNARLKRPQSPHLTIYKPQLTSMLSITHRMTGMALCGYMTVLGLGSLTPFVDFPFLAESIANLHLPGAVLYSGKAMIAFPAAYHFINGIRHLLWDTGRFLTIKHVYTTGYITLGISLLFTAWLVTL</sequence>
<dbReference type="InterPro" id="IPR018495">
    <property type="entry name" value="Succ_DH_cyt_bsu_CS"/>
</dbReference>
<evidence type="ECO:0000256" key="2">
    <source>
        <dbReference type="ARBA" id="ARBA00005163"/>
    </source>
</evidence>
<dbReference type="PROSITE" id="PS01001">
    <property type="entry name" value="SDH_CYT_2"/>
    <property type="match status" value="1"/>
</dbReference>
<evidence type="ECO:0008006" key="12">
    <source>
        <dbReference type="Google" id="ProtNLM"/>
    </source>
</evidence>
<reference evidence="10 11" key="1">
    <citation type="submission" date="2024-03" db="EMBL/GenBank/DDBJ databases">
        <title>The genome assembly and annotation of the cricket Gryllus longicercus Weissman &amp; Gray.</title>
        <authorList>
            <person name="Szrajer S."/>
            <person name="Gray D."/>
            <person name="Ylla G."/>
        </authorList>
    </citation>
    <scope>NUCLEOTIDE SEQUENCE [LARGE SCALE GENOMIC DNA]</scope>
    <source>
        <strain evidence="10">DAG 2021-001</strain>
        <tissue evidence="10">Whole body minus gut</tissue>
    </source>
</reference>
<evidence type="ECO:0000256" key="4">
    <source>
        <dbReference type="ARBA" id="ARBA00022692"/>
    </source>
</evidence>
<dbReference type="Gene3D" id="1.20.1300.10">
    <property type="entry name" value="Fumarate reductase/succinate dehydrogenase, transmembrane subunit"/>
    <property type="match status" value="1"/>
</dbReference>
<dbReference type="CDD" id="cd03499">
    <property type="entry name" value="SQR_TypeC_SdhC"/>
    <property type="match status" value="1"/>
</dbReference>
<dbReference type="PANTHER" id="PTHR10978:SF5">
    <property type="entry name" value="SUCCINATE DEHYDROGENASE CYTOCHROME B560 SUBUNIT, MITOCHONDRIAL"/>
    <property type="match status" value="1"/>
</dbReference>
<keyword evidence="3" id="KW-0349">Heme</keyword>
<keyword evidence="8 9" id="KW-0472">Membrane</keyword>
<dbReference type="NCBIfam" id="TIGR02970">
    <property type="entry name" value="succ_dehyd_cytB"/>
    <property type="match status" value="1"/>
</dbReference>
<dbReference type="InterPro" id="IPR034804">
    <property type="entry name" value="SQR/QFR_C/D"/>
</dbReference>
<evidence type="ECO:0000256" key="5">
    <source>
        <dbReference type="ARBA" id="ARBA00022723"/>
    </source>
</evidence>
<keyword evidence="5" id="KW-0479">Metal-binding</keyword>
<dbReference type="GO" id="GO:0005739">
    <property type="term" value="C:mitochondrion"/>
    <property type="evidence" value="ECO:0007669"/>
    <property type="project" value="GOC"/>
</dbReference>
<evidence type="ECO:0000256" key="8">
    <source>
        <dbReference type="ARBA" id="ARBA00023136"/>
    </source>
</evidence>
<dbReference type="GO" id="GO:0006099">
    <property type="term" value="P:tricarboxylic acid cycle"/>
    <property type="evidence" value="ECO:0007669"/>
    <property type="project" value="InterPro"/>
</dbReference>
<dbReference type="FunFam" id="1.20.1300.10:FF:000011">
    <property type="entry name" value="Succinate dehydrogenase cytochrome b560 subunit"/>
    <property type="match status" value="1"/>
</dbReference>
<dbReference type="InterPro" id="IPR000701">
    <property type="entry name" value="SuccDH_FuR_B_TM-su"/>
</dbReference>
<dbReference type="GO" id="GO:0009055">
    <property type="term" value="F:electron transfer activity"/>
    <property type="evidence" value="ECO:0007669"/>
    <property type="project" value="InterPro"/>
</dbReference>
<feature type="transmembrane region" description="Helical" evidence="9">
    <location>
        <begin position="79"/>
        <end position="98"/>
    </location>
</feature>
<dbReference type="Pfam" id="PF01127">
    <property type="entry name" value="Sdh_cyt"/>
    <property type="match status" value="1"/>
</dbReference>
<evidence type="ECO:0000313" key="10">
    <source>
        <dbReference type="EMBL" id="KAK7873196.1"/>
    </source>
</evidence>
<dbReference type="GO" id="GO:0046872">
    <property type="term" value="F:metal ion binding"/>
    <property type="evidence" value="ECO:0007669"/>
    <property type="project" value="UniProtKB-KW"/>
</dbReference>
<dbReference type="GO" id="GO:0006121">
    <property type="term" value="P:mitochondrial electron transport, succinate to ubiquinone"/>
    <property type="evidence" value="ECO:0007669"/>
    <property type="project" value="TreeGrafter"/>
</dbReference>
<feature type="transmembrane region" description="Helical" evidence="9">
    <location>
        <begin position="152"/>
        <end position="171"/>
    </location>
</feature>
<evidence type="ECO:0000256" key="6">
    <source>
        <dbReference type="ARBA" id="ARBA00022989"/>
    </source>
</evidence>
<dbReference type="InterPro" id="IPR014314">
    <property type="entry name" value="Succ_DH_cytb556"/>
</dbReference>
<comment type="subcellular location">
    <subcellularLocation>
        <location evidence="1">Membrane</location>
        <topology evidence="1">Multi-pass membrane protein</topology>
    </subcellularLocation>
</comment>
<feature type="transmembrane region" description="Helical" evidence="9">
    <location>
        <begin position="118"/>
        <end position="140"/>
    </location>
</feature>
<proteinExistence type="predicted"/>
<comment type="caution">
    <text evidence="10">The sequence shown here is derived from an EMBL/GenBank/DDBJ whole genome shotgun (WGS) entry which is preliminary data.</text>
</comment>
<dbReference type="EMBL" id="JAZDUA010000016">
    <property type="protein sequence ID" value="KAK7873196.1"/>
    <property type="molecule type" value="Genomic_DNA"/>
</dbReference>
<comment type="pathway">
    <text evidence="2">Carbohydrate metabolism; tricarboxylic acid cycle.</text>
</comment>
<dbReference type="Proteomes" id="UP001378592">
    <property type="component" value="Unassembled WGS sequence"/>
</dbReference>